<name>A0ABW5N1G2_9FLAO</name>
<evidence type="ECO:0000313" key="2">
    <source>
        <dbReference type="Proteomes" id="UP001597526"/>
    </source>
</evidence>
<sequence length="181" mass="20394">MKKITLLLGLCTTLLLSCEEKDTTYLITENSIGKLDKISLARDLELIYADDSIVKDTFNSKLGPAYQKVKVFEKGGKHLLTLTPSDDSIPVIENIRVFDSRFTTENGIGLNSTFKDIQDNYTVKKIVTTLNSVVVFVKESDMYFTIDKQELPANLRFGSNTIEEVQIPAEAKVKYLMIGWN</sequence>
<evidence type="ECO:0000313" key="1">
    <source>
        <dbReference type="EMBL" id="MFD2589003.1"/>
    </source>
</evidence>
<dbReference type="EMBL" id="JBHULB010000083">
    <property type="protein sequence ID" value="MFD2589003.1"/>
    <property type="molecule type" value="Genomic_DNA"/>
</dbReference>
<organism evidence="1 2">
    <name type="scientific">Croceitalea marina</name>
    <dbReference type="NCBI Taxonomy" id="1775166"/>
    <lineage>
        <taxon>Bacteria</taxon>
        <taxon>Pseudomonadati</taxon>
        <taxon>Bacteroidota</taxon>
        <taxon>Flavobacteriia</taxon>
        <taxon>Flavobacteriales</taxon>
        <taxon>Flavobacteriaceae</taxon>
        <taxon>Croceitalea</taxon>
    </lineage>
</organism>
<dbReference type="PROSITE" id="PS51257">
    <property type="entry name" value="PROKAR_LIPOPROTEIN"/>
    <property type="match status" value="1"/>
</dbReference>
<protein>
    <submittedName>
        <fullName evidence="1">Uncharacterized protein</fullName>
    </submittedName>
</protein>
<comment type="caution">
    <text evidence="1">The sequence shown here is derived from an EMBL/GenBank/DDBJ whole genome shotgun (WGS) entry which is preliminary data.</text>
</comment>
<proteinExistence type="predicted"/>
<dbReference type="Proteomes" id="UP001597526">
    <property type="component" value="Unassembled WGS sequence"/>
</dbReference>
<gene>
    <name evidence="1" type="ORF">ACFSQJ_18910</name>
</gene>
<reference evidence="2" key="1">
    <citation type="journal article" date="2019" name="Int. J. Syst. Evol. Microbiol.">
        <title>The Global Catalogue of Microorganisms (GCM) 10K type strain sequencing project: providing services to taxonomists for standard genome sequencing and annotation.</title>
        <authorList>
            <consortium name="The Broad Institute Genomics Platform"/>
            <consortium name="The Broad Institute Genome Sequencing Center for Infectious Disease"/>
            <person name="Wu L."/>
            <person name="Ma J."/>
        </authorList>
    </citation>
    <scope>NUCLEOTIDE SEQUENCE [LARGE SCALE GENOMIC DNA]</scope>
    <source>
        <strain evidence="2">KCTC 52368</strain>
    </source>
</reference>
<keyword evidence="2" id="KW-1185">Reference proteome</keyword>
<accession>A0ABW5N1G2</accession>
<dbReference type="RefSeq" id="WP_377768483.1">
    <property type="nucleotide sequence ID" value="NZ_JBHULB010000083.1"/>
</dbReference>